<dbReference type="PIRSF" id="PIRSF500217">
    <property type="entry name" value="AlgI"/>
    <property type="match status" value="1"/>
</dbReference>
<evidence type="ECO:0000313" key="16">
    <source>
        <dbReference type="Proteomes" id="UP000281128"/>
    </source>
</evidence>
<dbReference type="GO" id="GO:0042121">
    <property type="term" value="P:alginic acid biosynthetic process"/>
    <property type="evidence" value="ECO:0007669"/>
    <property type="project" value="UniProtKB-KW"/>
</dbReference>
<evidence type="ECO:0000313" key="15">
    <source>
        <dbReference type="EMBL" id="RKF14751.1"/>
    </source>
</evidence>
<feature type="transmembrane region" description="Helical" evidence="14">
    <location>
        <begin position="79"/>
        <end position="98"/>
    </location>
</feature>
<feature type="transmembrane region" description="Helical" evidence="14">
    <location>
        <begin position="148"/>
        <end position="167"/>
    </location>
</feature>
<feature type="transmembrane region" description="Helical" evidence="14">
    <location>
        <begin position="52"/>
        <end position="70"/>
    </location>
</feature>
<keyword evidence="6 13" id="KW-0808">Transferase</keyword>
<dbReference type="InterPro" id="IPR024194">
    <property type="entry name" value="Ac/AlaTfrase_AlgI/DltB"/>
</dbReference>
<dbReference type="PIRSF" id="PIRSF016636">
    <property type="entry name" value="AlgI_DltB"/>
    <property type="match status" value="1"/>
</dbReference>
<evidence type="ECO:0000256" key="3">
    <source>
        <dbReference type="ARBA" id="ARBA00010323"/>
    </source>
</evidence>
<evidence type="ECO:0000256" key="4">
    <source>
        <dbReference type="ARBA" id="ARBA00016084"/>
    </source>
</evidence>
<keyword evidence="9 14" id="KW-1133">Transmembrane helix</keyword>
<accession>A0A3A8AXF4</accession>
<dbReference type="Proteomes" id="UP000281128">
    <property type="component" value="Unassembled WGS sequence"/>
</dbReference>
<feature type="transmembrane region" description="Helical" evidence="14">
    <location>
        <begin position="447"/>
        <end position="467"/>
    </location>
</feature>
<dbReference type="AlphaFoldDB" id="A0A3A8AXF4"/>
<dbReference type="InterPro" id="IPR051085">
    <property type="entry name" value="MB_O-acyltransferase"/>
</dbReference>
<sequence length="513" mass="56488">MLFNSYSFFFLFLPVVWIAYCWLRPLAKDAGPLVLVTASLFFYGYWDIRFVPLLLLSIGVNHLIAGRMHASAPDAAQRAWLWAGVVFNLGLLGFFKYMNFFSAIAESVSGTALIGYHVLLPIGISFFTFQQITYLVDIRTREAPRYSLLHYTLFVSFFPQLIAGPIVHHSEMMPQFDRARGTVWTSVAAGLSLFIAGLFKKLVIADNIAPYVSAVFAAADAGQSVTFVETWAALTGFSVQLYFDFSGYCDMAIGLGLMFGIRLPINFDSPYRSRSVIEFWRRWHITLGRFMRAYVYKPLGANSGGLTRTLANLMAVMLISGLWHGAGWGFVLWGGMMGVFMCWNYVTARLRLALGREGRDWLPAPVAIFLTFAALTFSWTLFRPVSLEGMGVMMAGALGFDGLSLPAAWAAYMGGMADLLRAAGADFHGPAHVPIGDWARVGAPMTVAGLLIIFTMPNTNRIFLVAASPMPGDPPAARIPWRPGAAAFAASAATFCLALVFASTISEFLYFQF</sequence>
<feature type="transmembrane region" description="Helical" evidence="14">
    <location>
        <begin position="245"/>
        <end position="265"/>
    </location>
</feature>
<feature type="transmembrane region" description="Helical" evidence="14">
    <location>
        <begin position="487"/>
        <end position="511"/>
    </location>
</feature>
<keyword evidence="10 13" id="KW-0472">Membrane</keyword>
<evidence type="ECO:0000256" key="11">
    <source>
        <dbReference type="ARBA" id="ARBA00023315"/>
    </source>
</evidence>
<feature type="transmembrane region" description="Helical" evidence="14">
    <location>
        <begin position="360"/>
        <end position="380"/>
    </location>
</feature>
<comment type="caution">
    <text evidence="15">The sequence shown here is derived from an EMBL/GenBank/DDBJ whole genome shotgun (WGS) entry which is preliminary data.</text>
</comment>
<feature type="transmembrane region" description="Helical" evidence="14">
    <location>
        <begin position="179"/>
        <end position="199"/>
    </location>
</feature>
<evidence type="ECO:0000256" key="1">
    <source>
        <dbReference type="ARBA" id="ARBA00004651"/>
    </source>
</evidence>
<evidence type="ECO:0000256" key="12">
    <source>
        <dbReference type="ARBA" id="ARBA00031030"/>
    </source>
</evidence>
<feature type="transmembrane region" description="Helical" evidence="14">
    <location>
        <begin position="392"/>
        <end position="412"/>
    </location>
</feature>
<reference evidence="15 16" key="1">
    <citation type="submission" date="2018-09" db="EMBL/GenBank/DDBJ databases">
        <title>Roseovarius spongiae sp. nov., isolated from a marine sponge.</title>
        <authorList>
            <person name="Zhuang L."/>
            <person name="Luo L."/>
        </authorList>
    </citation>
    <scope>NUCLEOTIDE SEQUENCE [LARGE SCALE GENOMIC DNA]</scope>
    <source>
        <strain evidence="15 16">HN-E21</strain>
    </source>
</reference>
<feature type="transmembrane region" description="Helical" evidence="14">
    <location>
        <begin position="306"/>
        <end position="324"/>
    </location>
</feature>
<dbReference type="OrthoDB" id="139172at2"/>
<dbReference type="RefSeq" id="WP_121165535.1">
    <property type="nucleotide sequence ID" value="NZ_RAPE01000002.1"/>
</dbReference>
<organism evidence="15 16">
    <name type="scientific">Roseovarius spongiae</name>
    <dbReference type="NCBI Taxonomy" id="2320272"/>
    <lineage>
        <taxon>Bacteria</taxon>
        <taxon>Pseudomonadati</taxon>
        <taxon>Pseudomonadota</taxon>
        <taxon>Alphaproteobacteria</taxon>
        <taxon>Rhodobacterales</taxon>
        <taxon>Roseobacteraceae</taxon>
        <taxon>Roseovarius</taxon>
    </lineage>
</organism>
<dbReference type="InterPro" id="IPR004299">
    <property type="entry name" value="MBOAT_fam"/>
</dbReference>
<comment type="similarity">
    <text evidence="3 13">Belongs to the membrane-bound acyltransferase family.</text>
</comment>
<dbReference type="Pfam" id="PF03062">
    <property type="entry name" value="MBOAT"/>
    <property type="match status" value="1"/>
</dbReference>
<feature type="transmembrane region" description="Helical" evidence="14">
    <location>
        <begin position="211"/>
        <end position="233"/>
    </location>
</feature>
<feature type="transmembrane region" description="Helical" evidence="14">
    <location>
        <begin position="6"/>
        <end position="23"/>
    </location>
</feature>
<evidence type="ECO:0000256" key="10">
    <source>
        <dbReference type="ARBA" id="ARBA00023136"/>
    </source>
</evidence>
<feature type="transmembrane region" description="Helical" evidence="14">
    <location>
        <begin position="118"/>
        <end position="136"/>
    </location>
</feature>
<evidence type="ECO:0000256" key="7">
    <source>
        <dbReference type="ARBA" id="ARBA00022692"/>
    </source>
</evidence>
<comment type="pathway">
    <text evidence="2">Glycan biosynthesis; alginate biosynthesis.</text>
</comment>
<dbReference type="GO" id="GO:0016746">
    <property type="term" value="F:acyltransferase activity"/>
    <property type="evidence" value="ECO:0007669"/>
    <property type="project" value="UniProtKB-KW"/>
</dbReference>
<dbReference type="PANTHER" id="PTHR13285:SF23">
    <property type="entry name" value="TEICHOIC ACID D-ALANYLTRANSFERASE"/>
    <property type="match status" value="1"/>
</dbReference>
<keyword evidence="7 14" id="KW-0812">Transmembrane</keyword>
<feature type="transmembrane region" description="Helical" evidence="14">
    <location>
        <begin position="330"/>
        <end position="348"/>
    </location>
</feature>
<evidence type="ECO:0000256" key="5">
    <source>
        <dbReference type="ARBA" id="ARBA00022475"/>
    </source>
</evidence>
<evidence type="ECO:0000256" key="13">
    <source>
        <dbReference type="PIRNR" id="PIRNR016636"/>
    </source>
</evidence>
<keyword evidence="8" id="KW-0016">Alginate biosynthesis</keyword>
<evidence type="ECO:0000256" key="2">
    <source>
        <dbReference type="ARBA" id="ARBA00005182"/>
    </source>
</evidence>
<dbReference type="GO" id="GO:0005886">
    <property type="term" value="C:plasma membrane"/>
    <property type="evidence" value="ECO:0007669"/>
    <property type="project" value="UniProtKB-SubCell"/>
</dbReference>
<dbReference type="PANTHER" id="PTHR13285">
    <property type="entry name" value="ACYLTRANSFERASE"/>
    <property type="match status" value="1"/>
</dbReference>
<name>A0A3A8AXF4_9RHOB</name>
<keyword evidence="11 13" id="KW-0012">Acyltransferase</keyword>
<dbReference type="EMBL" id="RAPE01000002">
    <property type="protein sequence ID" value="RKF14751.1"/>
    <property type="molecule type" value="Genomic_DNA"/>
</dbReference>
<gene>
    <name evidence="15" type="ORF">D6850_07680</name>
</gene>
<keyword evidence="5 13" id="KW-1003">Cell membrane</keyword>
<comment type="subcellular location">
    <subcellularLocation>
        <location evidence="1">Cell membrane</location>
        <topology evidence="1">Multi-pass membrane protein</topology>
    </subcellularLocation>
</comment>
<proteinExistence type="inferred from homology"/>
<protein>
    <recommendedName>
        <fullName evidence="4">Probable alginate O-acetylase AlgI</fullName>
    </recommendedName>
    <alternativeName>
        <fullName evidence="12">Alginate biosynthesis protein AlgI</fullName>
    </alternativeName>
</protein>
<keyword evidence="16" id="KW-1185">Reference proteome</keyword>
<dbReference type="InterPro" id="IPR028362">
    <property type="entry name" value="AlgI"/>
</dbReference>
<evidence type="ECO:0000256" key="14">
    <source>
        <dbReference type="SAM" id="Phobius"/>
    </source>
</evidence>
<evidence type="ECO:0000256" key="6">
    <source>
        <dbReference type="ARBA" id="ARBA00022679"/>
    </source>
</evidence>
<evidence type="ECO:0000256" key="8">
    <source>
        <dbReference type="ARBA" id="ARBA00022841"/>
    </source>
</evidence>
<evidence type="ECO:0000256" key="9">
    <source>
        <dbReference type="ARBA" id="ARBA00022989"/>
    </source>
</evidence>